<dbReference type="InterPro" id="IPR025642">
    <property type="entry name" value="DUF4342"/>
</dbReference>
<name>A0A1M5UQQ4_9FIRM</name>
<dbReference type="SUPFAM" id="SSF46934">
    <property type="entry name" value="UBA-like"/>
    <property type="match status" value="1"/>
</dbReference>
<sequence>MDISLDDIDKVVARTNASYKEAKEALEACDGDVVEAIVYIESKDKTFAQNLGNTGEQIFEKLKESLKKGNVTKIIIRKDGEIIMNIPVTAGAIGTVLSPQIALLGFSTALFSKCTFEIVKENGEVVNINEAVEKKMSGSKQSSDSEDNNA</sequence>
<dbReference type="Gene3D" id="1.10.8.10">
    <property type="entry name" value="DNA helicase RuvA subunit, C-terminal domain"/>
    <property type="match status" value="1"/>
</dbReference>
<keyword evidence="3" id="KW-1185">Reference proteome</keyword>
<dbReference type="RefSeq" id="WP_072743295.1">
    <property type="nucleotide sequence ID" value="NZ_FQXR01000003.1"/>
</dbReference>
<proteinExistence type="predicted"/>
<gene>
    <name evidence="2" type="ORF">SAMN02745180_00728</name>
</gene>
<accession>A0A1M5UQQ4</accession>
<reference evidence="2 3" key="1">
    <citation type="submission" date="2016-11" db="EMBL/GenBank/DDBJ databases">
        <authorList>
            <person name="Jaros S."/>
            <person name="Januszkiewicz K."/>
            <person name="Wedrychowicz H."/>
        </authorList>
    </citation>
    <scope>NUCLEOTIDE SEQUENCE [LARGE SCALE GENOMIC DNA]</scope>
    <source>
        <strain evidence="2 3">DSM 13106</strain>
    </source>
</reference>
<dbReference type="CDD" id="cd14360">
    <property type="entry name" value="UBA_NAC_like_bac"/>
    <property type="match status" value="1"/>
</dbReference>
<evidence type="ECO:0000313" key="3">
    <source>
        <dbReference type="Proteomes" id="UP000184389"/>
    </source>
</evidence>
<protein>
    <recommendedName>
        <fullName evidence="1">DUF4342 domain-containing protein</fullName>
    </recommendedName>
</protein>
<dbReference type="AlphaFoldDB" id="A0A1M5UQQ4"/>
<evidence type="ECO:0000259" key="1">
    <source>
        <dbReference type="Pfam" id="PF14242"/>
    </source>
</evidence>
<dbReference type="Pfam" id="PF14242">
    <property type="entry name" value="DUF4342"/>
    <property type="match status" value="1"/>
</dbReference>
<evidence type="ECO:0000313" key="2">
    <source>
        <dbReference type="EMBL" id="SHH65138.1"/>
    </source>
</evidence>
<feature type="domain" description="DUF4342" evidence="1">
    <location>
        <begin position="45"/>
        <end position="120"/>
    </location>
</feature>
<dbReference type="STRING" id="1123281.SAMN02745180_00728"/>
<dbReference type="OrthoDB" id="129626at2"/>
<organism evidence="2 3">
    <name type="scientific">Sporanaerobacter acetigenes DSM 13106</name>
    <dbReference type="NCBI Taxonomy" id="1123281"/>
    <lineage>
        <taxon>Bacteria</taxon>
        <taxon>Bacillati</taxon>
        <taxon>Bacillota</taxon>
        <taxon>Tissierellia</taxon>
        <taxon>Tissierellales</taxon>
        <taxon>Sporanaerobacteraceae</taxon>
        <taxon>Sporanaerobacter</taxon>
    </lineage>
</organism>
<dbReference type="InterPro" id="IPR009060">
    <property type="entry name" value="UBA-like_sf"/>
</dbReference>
<dbReference type="Proteomes" id="UP000184389">
    <property type="component" value="Unassembled WGS sequence"/>
</dbReference>
<dbReference type="EMBL" id="FQXR01000003">
    <property type="protein sequence ID" value="SHH65138.1"/>
    <property type="molecule type" value="Genomic_DNA"/>
</dbReference>